<keyword evidence="1" id="KW-0472">Membrane</keyword>
<accession>A0A147KEY6</accession>
<organism evidence="2 3">
    <name type="scientific">Thermobifida cellulosilytica TB100</name>
    <dbReference type="NCBI Taxonomy" id="665004"/>
    <lineage>
        <taxon>Bacteria</taxon>
        <taxon>Bacillati</taxon>
        <taxon>Actinomycetota</taxon>
        <taxon>Actinomycetes</taxon>
        <taxon>Streptosporangiales</taxon>
        <taxon>Nocardiopsidaceae</taxon>
        <taxon>Thermobifida</taxon>
    </lineage>
</organism>
<sequence>ALPWLLPALASSAGTDPAAVDLFAARADTPLGTAASLLSLGGIWNARAVPPGFAEPAGAVGRLLLSLAALAGWGWLLARRPRPDWAVGLTVSAVLGAAVALAGTVEPGRALLRALIGLWPGFGPLRDGHLYLAPLALLQAVGVAGAVRWLAGARGEAPARYRAAGAVAGACALAAPLVLLPGLAWGAWGALRPVEYPGEWTRVQQLVNADPVEGALLSLPWSAYRGFPRGGGEVTVVLDPATKLFDRPVVWNDALRVRDGDRVLVAEGEDPSARRVAPLMGADALPTPSPGLAERLAEAGVRYVLVDRANLPEGAEPAFAGPGFAVVHDGPLLLLLKVTE</sequence>
<evidence type="ECO:0000313" key="3">
    <source>
        <dbReference type="Proteomes" id="UP000074382"/>
    </source>
</evidence>
<feature type="transmembrane region" description="Helical" evidence="1">
    <location>
        <begin position="59"/>
        <end position="78"/>
    </location>
</feature>
<dbReference type="EMBL" id="LGEM01000106">
    <property type="protein sequence ID" value="KUP95855.1"/>
    <property type="molecule type" value="Genomic_DNA"/>
</dbReference>
<reference evidence="3" key="1">
    <citation type="journal article" date="2017" name="Acta Aliment.">
        <title>Plant polysaccharide degrading enzyme system of Thermpbifida cellulosilytica TB100 revealed by de novo genome project data.</title>
        <authorList>
            <person name="Toth A."/>
            <person name="Baka E."/>
            <person name="Luzics S."/>
            <person name="Bata-Vidacs I."/>
            <person name="Nagy I."/>
            <person name="Balint B."/>
            <person name="Herceg R."/>
            <person name="Olasz F."/>
            <person name="Wilk T."/>
            <person name="Nagy T."/>
            <person name="Kriszt B."/>
            <person name="Nagy I."/>
            <person name="Kukolya J."/>
        </authorList>
    </citation>
    <scope>NUCLEOTIDE SEQUENCE [LARGE SCALE GENOMIC DNA]</scope>
    <source>
        <strain evidence="3">TB100</strain>
    </source>
</reference>
<gene>
    <name evidence="2" type="ORF">AC529_15265</name>
</gene>
<evidence type="ECO:0000256" key="1">
    <source>
        <dbReference type="SAM" id="Phobius"/>
    </source>
</evidence>
<evidence type="ECO:0000313" key="2">
    <source>
        <dbReference type="EMBL" id="KUP95855.1"/>
    </source>
</evidence>
<feature type="transmembrane region" description="Helical" evidence="1">
    <location>
        <begin position="130"/>
        <end position="151"/>
    </location>
</feature>
<dbReference type="PATRIC" id="fig|665004.4.peg.3729"/>
<feature type="non-terminal residue" evidence="2">
    <location>
        <position position="1"/>
    </location>
</feature>
<name>A0A147KEY6_THECS</name>
<keyword evidence="1" id="KW-0812">Transmembrane</keyword>
<feature type="transmembrane region" description="Helical" evidence="1">
    <location>
        <begin position="85"/>
        <end position="105"/>
    </location>
</feature>
<protein>
    <submittedName>
        <fullName evidence="2">Membrane protein</fullName>
    </submittedName>
</protein>
<dbReference type="AlphaFoldDB" id="A0A147KEY6"/>
<proteinExistence type="predicted"/>
<feature type="transmembrane region" description="Helical" evidence="1">
    <location>
        <begin position="163"/>
        <end position="188"/>
    </location>
</feature>
<keyword evidence="1" id="KW-1133">Transmembrane helix</keyword>
<keyword evidence="3" id="KW-1185">Reference proteome</keyword>
<comment type="caution">
    <text evidence="2">The sequence shown here is derived from an EMBL/GenBank/DDBJ whole genome shotgun (WGS) entry which is preliminary data.</text>
</comment>
<dbReference type="Proteomes" id="UP000074382">
    <property type="component" value="Unassembled WGS sequence"/>
</dbReference>